<reference evidence="2 3" key="1">
    <citation type="submission" date="2018-05" db="EMBL/GenBank/DDBJ databases">
        <title>Genomic Encyclopedia of Type Strains, Phase IV (KMG-IV): sequencing the most valuable type-strain genomes for metagenomic binning, comparative biology and taxonomic classification.</title>
        <authorList>
            <person name="Goeker M."/>
        </authorList>
    </citation>
    <scope>NUCLEOTIDE SEQUENCE [LARGE SCALE GENOMIC DNA]</scope>
    <source>
        <strain evidence="2 3">DSM 44704</strain>
    </source>
</reference>
<dbReference type="PROSITE" id="PS51186">
    <property type="entry name" value="GNAT"/>
    <property type="match status" value="1"/>
</dbReference>
<dbReference type="InterPro" id="IPR000182">
    <property type="entry name" value="GNAT_dom"/>
</dbReference>
<proteinExistence type="predicted"/>
<dbReference type="InterPro" id="IPR016181">
    <property type="entry name" value="Acyl_CoA_acyltransferase"/>
</dbReference>
<evidence type="ECO:0000259" key="1">
    <source>
        <dbReference type="PROSITE" id="PS51186"/>
    </source>
</evidence>
<dbReference type="EMBL" id="QJKF01000004">
    <property type="protein sequence ID" value="PXX65348.1"/>
    <property type="molecule type" value="Genomic_DNA"/>
</dbReference>
<comment type="caution">
    <text evidence="2">The sequence shown here is derived from an EMBL/GenBank/DDBJ whole genome shotgun (WGS) entry which is preliminary data.</text>
</comment>
<dbReference type="Gene3D" id="3.40.630.30">
    <property type="match status" value="1"/>
</dbReference>
<dbReference type="PANTHER" id="PTHR42791">
    <property type="entry name" value="GNAT FAMILY ACETYLTRANSFERASE"/>
    <property type="match status" value="1"/>
</dbReference>
<feature type="domain" description="N-acetyltransferase" evidence="1">
    <location>
        <begin position="85"/>
        <end position="222"/>
    </location>
</feature>
<dbReference type="SUPFAM" id="SSF55729">
    <property type="entry name" value="Acyl-CoA N-acyltransferases (Nat)"/>
    <property type="match status" value="1"/>
</dbReference>
<dbReference type="Proteomes" id="UP000247569">
    <property type="component" value="Unassembled WGS sequence"/>
</dbReference>
<dbReference type="GO" id="GO:0016747">
    <property type="term" value="F:acyltransferase activity, transferring groups other than amino-acyl groups"/>
    <property type="evidence" value="ECO:0007669"/>
    <property type="project" value="InterPro"/>
</dbReference>
<dbReference type="InterPro" id="IPR052523">
    <property type="entry name" value="Trichothecene_AcTrans"/>
</dbReference>
<accession>A0A318K5Q6</accession>
<evidence type="ECO:0000313" key="3">
    <source>
        <dbReference type="Proteomes" id="UP000247569"/>
    </source>
</evidence>
<dbReference type="PANTHER" id="PTHR42791:SF1">
    <property type="entry name" value="N-ACETYLTRANSFERASE DOMAIN-CONTAINING PROTEIN"/>
    <property type="match status" value="1"/>
</dbReference>
<evidence type="ECO:0000313" key="2">
    <source>
        <dbReference type="EMBL" id="PXX65348.1"/>
    </source>
</evidence>
<organism evidence="2 3">
    <name type="scientific">Nocardia tenerifensis</name>
    <dbReference type="NCBI Taxonomy" id="228006"/>
    <lineage>
        <taxon>Bacteria</taxon>
        <taxon>Bacillati</taxon>
        <taxon>Actinomycetota</taxon>
        <taxon>Actinomycetes</taxon>
        <taxon>Mycobacteriales</taxon>
        <taxon>Nocardiaceae</taxon>
        <taxon>Nocardia</taxon>
    </lineage>
</organism>
<sequence length="224" mass="25071">MLSLDAITTAVALADSRQIERYGLRMTFTVEQARSEELRSCGDAFAEAFGDDPVYSYIWPDDDIRAKQLVHLFDERLPMIESPAQQIWVAREEDGALAAVSVWDTSGRYSQDEWAQMITQMSAVFGERLAAAATIMQTIDESRPLQPHWYLDDFATLSASRGLGAGRAVVENRIAYCDQHGIDIYGVCTKETTVGFYEKWGAVIAKEIRVPDGPLLWGMLRTAH</sequence>
<protein>
    <submittedName>
        <fullName evidence="2">Acetyltransferase (GNAT) family protein</fullName>
    </submittedName>
</protein>
<name>A0A318K5Q6_9NOCA</name>
<keyword evidence="2" id="KW-0808">Transferase</keyword>
<dbReference type="CDD" id="cd04301">
    <property type="entry name" value="NAT_SF"/>
    <property type="match status" value="1"/>
</dbReference>
<dbReference type="Pfam" id="PF00583">
    <property type="entry name" value="Acetyltransf_1"/>
    <property type="match status" value="1"/>
</dbReference>
<dbReference type="AlphaFoldDB" id="A0A318K5Q6"/>
<keyword evidence="3" id="KW-1185">Reference proteome</keyword>
<gene>
    <name evidence="2" type="ORF">DFR70_104411</name>
</gene>